<reference evidence="1 2" key="1">
    <citation type="journal article" date="2019" name="Nat. Med.">
        <title>A library of human gut bacterial isolates paired with longitudinal multiomics data enables mechanistic microbiome research.</title>
        <authorList>
            <person name="Poyet M."/>
            <person name="Groussin M."/>
            <person name="Gibbons S.M."/>
            <person name="Avila-Pacheco J."/>
            <person name="Jiang X."/>
            <person name="Kearney S.M."/>
            <person name="Perrotta A.R."/>
            <person name="Berdy B."/>
            <person name="Zhao S."/>
            <person name="Lieberman T.D."/>
            <person name="Swanson P.K."/>
            <person name="Smith M."/>
            <person name="Roesemann S."/>
            <person name="Alexander J.E."/>
            <person name="Rich S.A."/>
            <person name="Livny J."/>
            <person name="Vlamakis H."/>
            <person name="Clish C."/>
            <person name="Bullock K."/>
            <person name="Deik A."/>
            <person name="Scott J."/>
            <person name="Pierce K.A."/>
            <person name="Xavier R.J."/>
            <person name="Alm E.J."/>
        </authorList>
    </citation>
    <scope>NUCLEOTIDE SEQUENCE [LARGE SCALE GENOMIC DNA]</scope>
    <source>
        <strain evidence="1 2">BIOML-A198</strain>
    </source>
</reference>
<gene>
    <name evidence="1" type="ORF">GMA92_00915</name>
</gene>
<organism evidence="1 2">
    <name type="scientific">Turicibacter sanguinis</name>
    <dbReference type="NCBI Taxonomy" id="154288"/>
    <lineage>
        <taxon>Bacteria</taxon>
        <taxon>Bacillati</taxon>
        <taxon>Bacillota</taxon>
        <taxon>Erysipelotrichia</taxon>
        <taxon>Erysipelotrichales</taxon>
        <taxon>Turicibacteraceae</taxon>
        <taxon>Turicibacter</taxon>
    </lineage>
</organism>
<protein>
    <submittedName>
        <fullName evidence="1">MerR family transcriptional regulator</fullName>
    </submittedName>
</protein>
<proteinExistence type="predicted"/>
<dbReference type="Pfam" id="PF13411">
    <property type="entry name" value="MerR_1"/>
    <property type="match status" value="1"/>
</dbReference>
<dbReference type="SUPFAM" id="SSF46955">
    <property type="entry name" value="Putative DNA-binding domain"/>
    <property type="match status" value="1"/>
</dbReference>
<dbReference type="Gene3D" id="1.10.1660.10">
    <property type="match status" value="1"/>
</dbReference>
<dbReference type="PROSITE" id="PS50937">
    <property type="entry name" value="HTH_MERR_2"/>
    <property type="match status" value="1"/>
</dbReference>
<comment type="caution">
    <text evidence="1">The sequence shown here is derived from an EMBL/GenBank/DDBJ whole genome shotgun (WGS) entry which is preliminary data.</text>
</comment>
<dbReference type="Proteomes" id="UP000487649">
    <property type="component" value="Unassembled WGS sequence"/>
</dbReference>
<evidence type="ECO:0000313" key="1">
    <source>
        <dbReference type="EMBL" id="MTK19998.1"/>
    </source>
</evidence>
<sequence length="129" mass="15322">MTSAEVSKKYNISIDTLRYYEKIGLLPPIKRDSKGYRVYTEQDCNWIYYIKVMRNAGVSIEALIEYFDLFQKGESTINKRKTILLEQRDQLAKKVQEMQDTLAMLTHKIDIYEELLLKFEDEKLRGLEN</sequence>
<accession>A0A173S794</accession>
<dbReference type="RefSeq" id="WP_006784776.1">
    <property type="nucleotide sequence ID" value="NZ_CABJBH010000021.1"/>
</dbReference>
<dbReference type="InterPro" id="IPR009061">
    <property type="entry name" value="DNA-bd_dom_put_sf"/>
</dbReference>
<dbReference type="GO" id="GO:0003700">
    <property type="term" value="F:DNA-binding transcription factor activity"/>
    <property type="evidence" value="ECO:0007669"/>
    <property type="project" value="InterPro"/>
</dbReference>
<dbReference type="GO" id="GO:0003677">
    <property type="term" value="F:DNA binding"/>
    <property type="evidence" value="ECO:0007669"/>
    <property type="project" value="InterPro"/>
</dbReference>
<dbReference type="SMART" id="SM00422">
    <property type="entry name" value="HTH_MERR"/>
    <property type="match status" value="1"/>
</dbReference>
<dbReference type="InterPro" id="IPR047057">
    <property type="entry name" value="MerR_fam"/>
</dbReference>
<dbReference type="AlphaFoldDB" id="A0A173S794"/>
<dbReference type="PANTHER" id="PTHR30204">
    <property type="entry name" value="REDOX-CYCLING DRUG-SENSING TRANSCRIPTIONAL ACTIVATOR SOXR"/>
    <property type="match status" value="1"/>
</dbReference>
<dbReference type="GeneID" id="60058800"/>
<evidence type="ECO:0000313" key="2">
    <source>
        <dbReference type="Proteomes" id="UP000487649"/>
    </source>
</evidence>
<name>A0A173S794_9FIRM</name>
<dbReference type="PRINTS" id="PR00040">
    <property type="entry name" value="HTHMERR"/>
</dbReference>
<dbReference type="PANTHER" id="PTHR30204:SF98">
    <property type="entry name" value="HTH-TYPE TRANSCRIPTIONAL REGULATOR ADHR"/>
    <property type="match status" value="1"/>
</dbReference>
<dbReference type="EMBL" id="WMQE01000002">
    <property type="protein sequence ID" value="MTK19998.1"/>
    <property type="molecule type" value="Genomic_DNA"/>
</dbReference>
<dbReference type="InterPro" id="IPR000551">
    <property type="entry name" value="MerR-type_HTH_dom"/>
</dbReference>
<dbReference type="CDD" id="cd01109">
    <property type="entry name" value="HTH_YyaN"/>
    <property type="match status" value="1"/>
</dbReference>
<dbReference type="OrthoDB" id="9811174at2"/>